<organism evidence="5 6">
    <name type="scientific">Tieghemostelium lacteum</name>
    <name type="common">Slime mold</name>
    <name type="synonym">Dictyostelium lacteum</name>
    <dbReference type="NCBI Taxonomy" id="361077"/>
    <lineage>
        <taxon>Eukaryota</taxon>
        <taxon>Amoebozoa</taxon>
        <taxon>Evosea</taxon>
        <taxon>Eumycetozoa</taxon>
        <taxon>Dictyostelia</taxon>
        <taxon>Dictyosteliales</taxon>
        <taxon>Raperosteliaceae</taxon>
        <taxon>Tieghemostelium</taxon>
    </lineage>
</organism>
<feature type="signal peptide" evidence="3">
    <location>
        <begin position="1"/>
        <end position="20"/>
    </location>
</feature>
<dbReference type="InterPro" id="IPR002909">
    <property type="entry name" value="IPT_dom"/>
</dbReference>
<keyword evidence="2" id="KW-1133">Transmembrane helix</keyword>
<reference evidence="5 6" key="1">
    <citation type="submission" date="2015-12" db="EMBL/GenBank/DDBJ databases">
        <title>Dictyostelia acquired genes for synthesis and detection of signals that induce cell-type specialization by lateral gene transfer from prokaryotes.</title>
        <authorList>
            <person name="Gloeckner G."/>
            <person name="Schaap P."/>
        </authorList>
    </citation>
    <scope>NUCLEOTIDE SEQUENCE [LARGE SCALE GENOMIC DNA]</scope>
    <source>
        <strain evidence="5 6">TK</strain>
    </source>
</reference>
<dbReference type="PROSITE" id="PS50026">
    <property type="entry name" value="EGF_3"/>
    <property type="match status" value="1"/>
</dbReference>
<keyword evidence="3" id="KW-0732">Signal</keyword>
<dbReference type="SUPFAM" id="SSF56436">
    <property type="entry name" value="C-type lectin-like"/>
    <property type="match status" value="1"/>
</dbReference>
<dbReference type="PANTHER" id="PTHR24032:SF24">
    <property type="entry name" value="EGF-LIKE DOMAIN-CONTAINING PROTEIN-RELATED"/>
    <property type="match status" value="1"/>
</dbReference>
<dbReference type="CDD" id="cd00037">
    <property type="entry name" value="CLECT"/>
    <property type="match status" value="1"/>
</dbReference>
<keyword evidence="6" id="KW-1185">Reference proteome</keyword>
<dbReference type="InterPro" id="IPR000742">
    <property type="entry name" value="EGF"/>
</dbReference>
<accession>A0A151ZKM4</accession>
<keyword evidence="1" id="KW-0245">EGF-like domain</keyword>
<keyword evidence="2" id="KW-0472">Membrane</keyword>
<gene>
    <name evidence="5" type="ORF">DLAC_04768</name>
</gene>
<evidence type="ECO:0000256" key="2">
    <source>
        <dbReference type="SAM" id="Phobius"/>
    </source>
</evidence>
<keyword evidence="2" id="KW-0812">Transmembrane</keyword>
<dbReference type="AlphaFoldDB" id="A0A151ZKM4"/>
<dbReference type="EMBL" id="LODT01000022">
    <property type="protein sequence ID" value="KYQ94469.1"/>
    <property type="molecule type" value="Genomic_DNA"/>
</dbReference>
<dbReference type="Proteomes" id="UP000076078">
    <property type="component" value="Unassembled WGS sequence"/>
</dbReference>
<proteinExistence type="predicted"/>
<dbReference type="InParanoid" id="A0A151ZKM4"/>
<feature type="domain" description="EGF-like" evidence="4">
    <location>
        <begin position="777"/>
        <end position="810"/>
    </location>
</feature>
<dbReference type="Gene3D" id="2.60.40.10">
    <property type="entry name" value="Immunoglobulins"/>
    <property type="match status" value="1"/>
</dbReference>
<feature type="chain" id="PRO_5007593414" evidence="3">
    <location>
        <begin position="21"/>
        <end position="1111"/>
    </location>
</feature>
<dbReference type="InterPro" id="IPR013783">
    <property type="entry name" value="Ig-like_fold"/>
</dbReference>
<dbReference type="InterPro" id="IPR016187">
    <property type="entry name" value="CTDL_fold"/>
</dbReference>
<evidence type="ECO:0000259" key="4">
    <source>
        <dbReference type="PROSITE" id="PS50026"/>
    </source>
</evidence>
<dbReference type="InterPro" id="IPR014756">
    <property type="entry name" value="Ig_E-set"/>
</dbReference>
<evidence type="ECO:0000256" key="1">
    <source>
        <dbReference type="PROSITE-ProRule" id="PRU00076"/>
    </source>
</evidence>
<dbReference type="InterPro" id="IPR053331">
    <property type="entry name" value="EGF-like_comC"/>
</dbReference>
<evidence type="ECO:0000313" key="6">
    <source>
        <dbReference type="Proteomes" id="UP000076078"/>
    </source>
</evidence>
<feature type="disulfide bond" evidence="1">
    <location>
        <begin position="781"/>
        <end position="791"/>
    </location>
</feature>
<protein>
    <submittedName>
        <fullName evidence="5">IPT/TIG domain-containing protein</fullName>
    </submittedName>
</protein>
<dbReference type="Gene3D" id="3.10.100.10">
    <property type="entry name" value="Mannose-Binding Protein A, subunit A"/>
    <property type="match status" value="1"/>
</dbReference>
<dbReference type="InterPro" id="IPR016186">
    <property type="entry name" value="C-type_lectin-like/link_sf"/>
</dbReference>
<evidence type="ECO:0000313" key="5">
    <source>
        <dbReference type="EMBL" id="KYQ94469.1"/>
    </source>
</evidence>
<dbReference type="Pfam" id="PF01833">
    <property type="entry name" value="TIG"/>
    <property type="match status" value="1"/>
</dbReference>
<dbReference type="PANTHER" id="PTHR24032">
    <property type="entry name" value="EGF-LIKE DOMAIN-CONTAINING PROTEIN-RELATED-RELATED"/>
    <property type="match status" value="1"/>
</dbReference>
<dbReference type="OrthoDB" id="6130531at2759"/>
<keyword evidence="1" id="KW-1015">Disulfide bond</keyword>
<comment type="caution">
    <text evidence="1">Lacks conserved residue(s) required for the propagation of feature annotation.</text>
</comment>
<feature type="disulfide bond" evidence="1">
    <location>
        <begin position="800"/>
        <end position="809"/>
    </location>
</feature>
<evidence type="ECO:0000256" key="3">
    <source>
        <dbReference type="SAM" id="SignalP"/>
    </source>
</evidence>
<dbReference type="SUPFAM" id="SSF81296">
    <property type="entry name" value="E set domains"/>
    <property type="match status" value="1"/>
</dbReference>
<sequence>MIKISLFVLFLCVFVFPSNCQISKQFISGNFYQQNYFYLLSGGNFLQVNHDAALAACKAQNAYLVTISSEAENTFIRDGTLSANININVYNNIHVSGITEIGNLFEWYFDSGPEKGILMYNLSTDSCYGFCHFSKREPSMGESEIYLSTTSSEAGPNEVYLNNIAANVDKYVLCETGGFENFAPFQPIIDPLTNEYINYVIFQNTSQNFKTAEVKVGIQPCELSEIGVNKYKCLIGSNPPNLDTVSEITIKIGSNIITQYYQCQNILIDFIWISMSTNQFFIKLNTIQTAGGTVKFGSNGTPCTNYDYESNVINCIAVIPNGDTIFPVELNLNNLVTKTFKTTIIDNDTAYSYKFITMLTSFPNVYNNALRFSTMGQSGYAQGVRTLQLSNVAKYSAAIAPYGYWQNIFPCLSSDCVIETGPNKDEIIHVDYPVSNFTINNTYKRYIYYPDTAQNVVSNINAFGNFIVEFGGLTPSFGEYADYAYDGTKVGIRPNLTTSGGYINVFINEPGIQGGALYIDGVNATYNLSPISSNIYHLLVPPGYGSKKLSFISKRNIEASNTLEIFYNQPVVESISPPVVSYIGNYITIKGQSFGNFVSGISVSVDQIEQYTNSYRQCTNITFGDFTNSTIICLVPPAVSISWSKNIHVRVIVGGQKSEYFTMKYSDYPVITSSSPIYNKNINPLTNQVMSNQISIRGNHFVDVSHYSFATNGTEVVVYFTPCTDVKVVNPNLITCFVTIDKDSTNENSGQVEGFGFPIELHFNGFSMYFNTFFLSTYLECPNNCSGEGICDTNLGICNCFPDFGSHDCSLSIVPPPTRPEYGADVSTVISNGFSTFIFKPIGYLYYTNFQLFDPQGWIAETSKYSDRQYVYTGVGISPIRIEINFTINSNSYFFGGQYFQLYPYSTTYKVSYYTDPNELVFQLQYNNTSDESLDADCYTEPSIQTDLKQYYQIKGVDSLYNIKFTKSIEMDYSDPPYAFSTQDITMRETSEYNIPVTDPSMKTEYFTVKSNANYFNVYSQINFALATVSPDVTCSDNQEPENNWKTPLIATVVVVGVIVVVLASIYVIKNKSRFGKIKESIKTSQSIKMSNMSINNNNNSNDSTNIQYIE</sequence>
<dbReference type="CDD" id="cd00603">
    <property type="entry name" value="IPT_PCSR"/>
    <property type="match status" value="1"/>
</dbReference>
<feature type="transmembrane region" description="Helical" evidence="2">
    <location>
        <begin position="1049"/>
        <end position="1069"/>
    </location>
</feature>
<comment type="caution">
    <text evidence="5">The sequence shown here is derived from an EMBL/GenBank/DDBJ whole genome shotgun (WGS) entry which is preliminary data.</text>
</comment>
<name>A0A151ZKM4_TIELA</name>